<comment type="caution">
    <text evidence="1">The sequence shown here is derived from an EMBL/GenBank/DDBJ whole genome shotgun (WGS) entry which is preliminary data.</text>
</comment>
<proteinExistence type="predicted"/>
<keyword evidence="2" id="KW-1185">Reference proteome</keyword>
<name>A0AA36NK17_9DINO</name>
<dbReference type="EMBL" id="CAUJNA010003811">
    <property type="protein sequence ID" value="CAJ1410317.1"/>
    <property type="molecule type" value="Genomic_DNA"/>
</dbReference>
<accession>A0AA36NK17</accession>
<protein>
    <submittedName>
        <fullName evidence="1">Uncharacterized protein</fullName>
    </submittedName>
</protein>
<dbReference type="Proteomes" id="UP001178507">
    <property type="component" value="Unassembled WGS sequence"/>
</dbReference>
<evidence type="ECO:0000313" key="1">
    <source>
        <dbReference type="EMBL" id="CAJ1410317.1"/>
    </source>
</evidence>
<evidence type="ECO:0000313" key="2">
    <source>
        <dbReference type="Proteomes" id="UP001178507"/>
    </source>
</evidence>
<gene>
    <name evidence="1" type="ORF">EVOR1521_LOCUS31158</name>
</gene>
<sequence length="143" mass="15550">MAQFNTRNLDCADATVPALGHELTFSTLTAVFTSVPFIFQGPCLEAGSDASLVDATELPRLSEFSGGEGAPLSDFLFWDGKMDGPSQTVWKGPELGLVCGFSDYASRYGCLLQKASHWILELRQPGEVTETQLHTLSICWLLC</sequence>
<organism evidence="1 2">
    <name type="scientific">Effrenium voratum</name>
    <dbReference type="NCBI Taxonomy" id="2562239"/>
    <lineage>
        <taxon>Eukaryota</taxon>
        <taxon>Sar</taxon>
        <taxon>Alveolata</taxon>
        <taxon>Dinophyceae</taxon>
        <taxon>Suessiales</taxon>
        <taxon>Symbiodiniaceae</taxon>
        <taxon>Effrenium</taxon>
    </lineage>
</organism>
<reference evidence="1" key="1">
    <citation type="submission" date="2023-08" db="EMBL/GenBank/DDBJ databases">
        <authorList>
            <person name="Chen Y."/>
            <person name="Shah S."/>
            <person name="Dougan E. K."/>
            <person name="Thang M."/>
            <person name="Chan C."/>
        </authorList>
    </citation>
    <scope>NUCLEOTIDE SEQUENCE</scope>
</reference>
<dbReference type="AlphaFoldDB" id="A0AA36NK17"/>